<protein>
    <submittedName>
        <fullName evidence="2">Uncharacterized protein</fullName>
    </submittedName>
</protein>
<evidence type="ECO:0000256" key="1">
    <source>
        <dbReference type="SAM" id="MobiDB-lite"/>
    </source>
</evidence>
<dbReference type="AlphaFoldDB" id="A0AAV9ALM6"/>
<feature type="region of interest" description="Disordered" evidence="1">
    <location>
        <begin position="1"/>
        <end position="24"/>
    </location>
</feature>
<reference evidence="2" key="1">
    <citation type="journal article" date="2023" name="Nat. Commun.">
        <title>Diploid and tetraploid genomes of Acorus and the evolution of monocots.</title>
        <authorList>
            <person name="Ma L."/>
            <person name="Liu K.W."/>
            <person name="Li Z."/>
            <person name="Hsiao Y.Y."/>
            <person name="Qi Y."/>
            <person name="Fu T."/>
            <person name="Tang G.D."/>
            <person name="Zhang D."/>
            <person name="Sun W.H."/>
            <person name="Liu D.K."/>
            <person name="Li Y."/>
            <person name="Chen G.Z."/>
            <person name="Liu X.D."/>
            <person name="Liao X.Y."/>
            <person name="Jiang Y.T."/>
            <person name="Yu X."/>
            <person name="Hao Y."/>
            <person name="Huang J."/>
            <person name="Zhao X.W."/>
            <person name="Ke S."/>
            <person name="Chen Y.Y."/>
            <person name="Wu W.L."/>
            <person name="Hsu J.L."/>
            <person name="Lin Y.F."/>
            <person name="Huang M.D."/>
            <person name="Li C.Y."/>
            <person name="Huang L."/>
            <person name="Wang Z.W."/>
            <person name="Zhao X."/>
            <person name="Zhong W.Y."/>
            <person name="Peng D.H."/>
            <person name="Ahmad S."/>
            <person name="Lan S."/>
            <person name="Zhang J.S."/>
            <person name="Tsai W.C."/>
            <person name="Van de Peer Y."/>
            <person name="Liu Z.J."/>
        </authorList>
    </citation>
    <scope>NUCLEOTIDE SEQUENCE</scope>
    <source>
        <strain evidence="2">SCP</strain>
    </source>
</reference>
<keyword evidence="3" id="KW-1185">Reference proteome</keyword>
<gene>
    <name evidence="2" type="ORF">QJS04_geneDACA021293</name>
</gene>
<organism evidence="2 3">
    <name type="scientific">Acorus gramineus</name>
    <name type="common">Dwarf sweet flag</name>
    <dbReference type="NCBI Taxonomy" id="55184"/>
    <lineage>
        <taxon>Eukaryota</taxon>
        <taxon>Viridiplantae</taxon>
        <taxon>Streptophyta</taxon>
        <taxon>Embryophyta</taxon>
        <taxon>Tracheophyta</taxon>
        <taxon>Spermatophyta</taxon>
        <taxon>Magnoliopsida</taxon>
        <taxon>Liliopsida</taxon>
        <taxon>Acoraceae</taxon>
        <taxon>Acorus</taxon>
    </lineage>
</organism>
<evidence type="ECO:0000313" key="2">
    <source>
        <dbReference type="EMBL" id="KAK1265051.1"/>
    </source>
</evidence>
<dbReference type="EMBL" id="JAUJYN010000008">
    <property type="protein sequence ID" value="KAK1265051.1"/>
    <property type="molecule type" value="Genomic_DNA"/>
</dbReference>
<dbReference type="Proteomes" id="UP001179952">
    <property type="component" value="Unassembled WGS sequence"/>
</dbReference>
<proteinExistence type="predicted"/>
<accession>A0AAV9ALM6</accession>
<sequence length="89" mass="9545">MRSDSHHSISAARSHGLSSPTSPIFRGSTSPRILWKVPSLAPFGPRNHSWISISLQIHSAGPSVPNRPQISDLSISPTTGSFTVTLLTM</sequence>
<evidence type="ECO:0000313" key="3">
    <source>
        <dbReference type="Proteomes" id="UP001179952"/>
    </source>
</evidence>
<reference evidence="2" key="2">
    <citation type="submission" date="2023-06" db="EMBL/GenBank/DDBJ databases">
        <authorList>
            <person name="Ma L."/>
            <person name="Liu K.-W."/>
            <person name="Li Z."/>
            <person name="Hsiao Y.-Y."/>
            <person name="Qi Y."/>
            <person name="Fu T."/>
            <person name="Tang G."/>
            <person name="Zhang D."/>
            <person name="Sun W.-H."/>
            <person name="Liu D.-K."/>
            <person name="Li Y."/>
            <person name="Chen G.-Z."/>
            <person name="Liu X.-D."/>
            <person name="Liao X.-Y."/>
            <person name="Jiang Y.-T."/>
            <person name="Yu X."/>
            <person name="Hao Y."/>
            <person name="Huang J."/>
            <person name="Zhao X.-W."/>
            <person name="Ke S."/>
            <person name="Chen Y.-Y."/>
            <person name="Wu W.-L."/>
            <person name="Hsu J.-L."/>
            <person name="Lin Y.-F."/>
            <person name="Huang M.-D."/>
            <person name="Li C.-Y."/>
            <person name="Huang L."/>
            <person name="Wang Z.-W."/>
            <person name="Zhao X."/>
            <person name="Zhong W.-Y."/>
            <person name="Peng D.-H."/>
            <person name="Ahmad S."/>
            <person name="Lan S."/>
            <person name="Zhang J.-S."/>
            <person name="Tsai W.-C."/>
            <person name="Van De Peer Y."/>
            <person name="Liu Z.-J."/>
        </authorList>
    </citation>
    <scope>NUCLEOTIDE SEQUENCE</scope>
    <source>
        <strain evidence="2">SCP</strain>
        <tissue evidence="2">Leaves</tissue>
    </source>
</reference>
<name>A0AAV9ALM6_ACOGR</name>
<comment type="caution">
    <text evidence="2">The sequence shown here is derived from an EMBL/GenBank/DDBJ whole genome shotgun (WGS) entry which is preliminary data.</text>
</comment>